<sequence length="226" mass="25644">MGHTKELIRMAEKLNKMVSKSKMDGALDLLKKLNSFTMTVQLLQSTRIGVAVNAIRKHCLEEEVVTLAKILIKNWKKLLESSKRQKQHNVEKESHAPGWKGSTSHQRKSSKSPDGEQKHRQESQDVLKQQLLCYVKIGSTSNMILCLTIFDMFRSNSKPRQDGPKTPTCPISPVFPSSACAPSDSPRIYQEMKSTDIKYRNRVRSRISNLKDPKIQTCVAMCCVEL</sequence>
<evidence type="ECO:0000256" key="2">
    <source>
        <dbReference type="ARBA" id="ARBA00023242"/>
    </source>
</evidence>
<dbReference type="InterPro" id="IPR003617">
    <property type="entry name" value="TFIIS/CRSP70_N_sub"/>
</dbReference>
<dbReference type="AlphaFoldDB" id="A0A9Q0X6H4"/>
<dbReference type="PANTHER" id="PTHR11477:SF3">
    <property type="entry name" value="TRANSCRIPTION ELONGATION FACTOR A PROTEIN 2"/>
    <property type="match status" value="1"/>
</dbReference>
<evidence type="ECO:0000259" key="5">
    <source>
        <dbReference type="PROSITE" id="PS51319"/>
    </source>
</evidence>
<feature type="compositionally biased region" description="Basic and acidic residues" evidence="4">
    <location>
        <begin position="82"/>
        <end position="95"/>
    </location>
</feature>
<proteinExistence type="predicted"/>
<dbReference type="Proteomes" id="UP001142489">
    <property type="component" value="Unassembled WGS sequence"/>
</dbReference>
<evidence type="ECO:0000313" key="6">
    <source>
        <dbReference type="EMBL" id="KAJ7304246.1"/>
    </source>
</evidence>
<reference evidence="6" key="1">
    <citation type="journal article" date="2023" name="DNA Res.">
        <title>Chromosome-level genome assembly of Phrynocephalus forsythii using third-generation DNA sequencing and Hi-C analysis.</title>
        <authorList>
            <person name="Qi Y."/>
            <person name="Zhao W."/>
            <person name="Zhao Y."/>
            <person name="Niu C."/>
            <person name="Cao S."/>
            <person name="Zhang Y."/>
        </authorList>
    </citation>
    <scope>NUCLEOTIDE SEQUENCE</scope>
    <source>
        <tissue evidence="6">Muscle</tissue>
    </source>
</reference>
<comment type="subcellular location">
    <subcellularLocation>
        <location evidence="1 3">Nucleus</location>
    </subcellularLocation>
</comment>
<feature type="compositionally biased region" description="Basic and acidic residues" evidence="4">
    <location>
        <begin position="111"/>
        <end position="122"/>
    </location>
</feature>
<dbReference type="InterPro" id="IPR035100">
    <property type="entry name" value="TF_IIS-typ"/>
</dbReference>
<dbReference type="PROSITE" id="PS51319">
    <property type="entry name" value="TFIIS_N"/>
    <property type="match status" value="1"/>
</dbReference>
<dbReference type="SMART" id="SM00509">
    <property type="entry name" value="TFS2N"/>
    <property type="match status" value="1"/>
</dbReference>
<dbReference type="OrthoDB" id="44867at2759"/>
<dbReference type="FunFam" id="1.20.930.10:FF:000002">
    <property type="entry name" value="Transcription elongation factor A (SII), 1"/>
    <property type="match status" value="1"/>
</dbReference>
<keyword evidence="7" id="KW-1185">Reference proteome</keyword>
<evidence type="ECO:0000256" key="3">
    <source>
        <dbReference type="PROSITE-ProRule" id="PRU00649"/>
    </source>
</evidence>
<dbReference type="Pfam" id="PF08711">
    <property type="entry name" value="Med26"/>
    <property type="match status" value="1"/>
</dbReference>
<dbReference type="InterPro" id="IPR035441">
    <property type="entry name" value="TFIIS/LEDGF_dom_sf"/>
</dbReference>
<dbReference type="CDD" id="cd00183">
    <property type="entry name" value="TFIIS_I"/>
    <property type="match status" value="1"/>
</dbReference>
<gene>
    <name evidence="6" type="ORF">JRQ81_011784</name>
</gene>
<dbReference type="Gene3D" id="1.20.930.10">
    <property type="entry name" value="Conserved domain common to transcription factors TFIIS, elongin A, CRSP70"/>
    <property type="match status" value="1"/>
</dbReference>
<dbReference type="GO" id="GO:0006351">
    <property type="term" value="P:DNA-templated transcription"/>
    <property type="evidence" value="ECO:0007669"/>
    <property type="project" value="InterPro"/>
</dbReference>
<evidence type="ECO:0000256" key="4">
    <source>
        <dbReference type="SAM" id="MobiDB-lite"/>
    </source>
</evidence>
<comment type="caution">
    <text evidence="6">The sequence shown here is derived from an EMBL/GenBank/DDBJ whole genome shotgun (WGS) entry which is preliminary data.</text>
</comment>
<dbReference type="InterPro" id="IPR017923">
    <property type="entry name" value="TFIIS_N"/>
</dbReference>
<evidence type="ECO:0000313" key="7">
    <source>
        <dbReference type="Proteomes" id="UP001142489"/>
    </source>
</evidence>
<name>A0A9Q0X6H4_9SAUR</name>
<organism evidence="6 7">
    <name type="scientific">Phrynocephalus forsythii</name>
    <dbReference type="NCBI Taxonomy" id="171643"/>
    <lineage>
        <taxon>Eukaryota</taxon>
        <taxon>Metazoa</taxon>
        <taxon>Chordata</taxon>
        <taxon>Craniata</taxon>
        <taxon>Vertebrata</taxon>
        <taxon>Euteleostomi</taxon>
        <taxon>Lepidosauria</taxon>
        <taxon>Squamata</taxon>
        <taxon>Bifurcata</taxon>
        <taxon>Unidentata</taxon>
        <taxon>Episquamata</taxon>
        <taxon>Toxicofera</taxon>
        <taxon>Iguania</taxon>
        <taxon>Acrodonta</taxon>
        <taxon>Agamidae</taxon>
        <taxon>Agaminae</taxon>
        <taxon>Phrynocephalus</taxon>
    </lineage>
</organism>
<dbReference type="EMBL" id="JAPFRF010000023">
    <property type="protein sequence ID" value="KAJ7304246.1"/>
    <property type="molecule type" value="Genomic_DNA"/>
</dbReference>
<protein>
    <recommendedName>
        <fullName evidence="5">TFIIS N-terminal domain-containing protein</fullName>
    </recommendedName>
</protein>
<dbReference type="InterPro" id="IPR036575">
    <property type="entry name" value="TFIIS_cen_dom_sf"/>
</dbReference>
<dbReference type="SUPFAM" id="SSF46942">
    <property type="entry name" value="Elongation factor TFIIS domain 2"/>
    <property type="match status" value="1"/>
</dbReference>
<keyword evidence="2 3" id="KW-0539">Nucleus</keyword>
<accession>A0A9Q0X6H4</accession>
<dbReference type="PIRSF" id="PIRSF006704">
    <property type="entry name" value="TF_IIS"/>
    <property type="match status" value="1"/>
</dbReference>
<feature type="region of interest" description="Disordered" evidence="4">
    <location>
        <begin position="82"/>
        <end position="122"/>
    </location>
</feature>
<dbReference type="GO" id="GO:0005634">
    <property type="term" value="C:nucleus"/>
    <property type="evidence" value="ECO:0007669"/>
    <property type="project" value="UniProtKB-SubCell"/>
</dbReference>
<feature type="domain" description="TFIIS N-terminal" evidence="5">
    <location>
        <begin position="5"/>
        <end position="82"/>
    </location>
</feature>
<dbReference type="PANTHER" id="PTHR11477">
    <property type="entry name" value="TRANSCRIPTION FACTOR S-II ZINC FINGER DOMAIN-CONTAINING PROTEIN"/>
    <property type="match status" value="1"/>
</dbReference>
<evidence type="ECO:0000256" key="1">
    <source>
        <dbReference type="ARBA" id="ARBA00004123"/>
    </source>
</evidence>
<dbReference type="SUPFAM" id="SSF47676">
    <property type="entry name" value="Conserved domain common to transcription factors TFIIS, elongin A, CRSP70"/>
    <property type="match status" value="1"/>
</dbReference>